<dbReference type="EMBL" id="CP011058">
    <property type="protein sequence ID" value="AJY74729.1"/>
    <property type="molecule type" value="Genomic_DNA"/>
</dbReference>
<reference evidence="2 3" key="1">
    <citation type="journal article" date="2015" name="J. Biotechnol.">
        <title>Complete genome sequence of Paenibacillus beijingensis 7188(T) (=DSM 24997(T)), a novel rhizobacterium from jujube garden soil.</title>
        <authorList>
            <person name="Kwak Y."/>
            <person name="Shin J.H."/>
        </authorList>
    </citation>
    <scope>NUCLEOTIDE SEQUENCE [LARGE SCALE GENOMIC DNA]</scope>
    <source>
        <strain evidence="2 3">DSM 24997</strain>
    </source>
</reference>
<dbReference type="KEGG" id="pbj:VN24_09220"/>
<dbReference type="PANTHER" id="PTHR18964">
    <property type="entry name" value="ROK (REPRESSOR, ORF, KINASE) FAMILY"/>
    <property type="match status" value="1"/>
</dbReference>
<dbReference type="CDD" id="cd24068">
    <property type="entry name" value="ASKHA_NBD_ROK_FnNanK-like"/>
    <property type="match status" value="1"/>
</dbReference>
<dbReference type="InterPro" id="IPR000600">
    <property type="entry name" value="ROK"/>
</dbReference>
<gene>
    <name evidence="2" type="ORF">VN24_09220</name>
</gene>
<dbReference type="STRING" id="1126833.VN24_09220"/>
<keyword evidence="3" id="KW-1185">Reference proteome</keyword>
<evidence type="ECO:0000313" key="3">
    <source>
        <dbReference type="Proteomes" id="UP000032633"/>
    </source>
</evidence>
<organism evidence="2 3">
    <name type="scientific">Paenibacillus beijingensis</name>
    <dbReference type="NCBI Taxonomy" id="1126833"/>
    <lineage>
        <taxon>Bacteria</taxon>
        <taxon>Bacillati</taxon>
        <taxon>Bacillota</taxon>
        <taxon>Bacilli</taxon>
        <taxon>Bacillales</taxon>
        <taxon>Paenibacillaceae</taxon>
        <taxon>Paenibacillus</taxon>
    </lineage>
</organism>
<dbReference type="Gene3D" id="3.30.420.40">
    <property type="match status" value="2"/>
</dbReference>
<evidence type="ECO:0000256" key="1">
    <source>
        <dbReference type="ARBA" id="ARBA00006479"/>
    </source>
</evidence>
<name>A0A0D5NH73_9BACL</name>
<dbReference type="SUPFAM" id="SSF53067">
    <property type="entry name" value="Actin-like ATPase domain"/>
    <property type="match status" value="1"/>
</dbReference>
<dbReference type="InterPro" id="IPR043129">
    <property type="entry name" value="ATPase_NBD"/>
</dbReference>
<protein>
    <recommendedName>
        <fullName evidence="4">Glucokinase</fullName>
    </recommendedName>
</protein>
<dbReference type="PATRIC" id="fig|1126833.4.peg.2040"/>
<proteinExistence type="inferred from homology"/>
<comment type="similarity">
    <text evidence="1">Belongs to the ROK (NagC/XylR) family.</text>
</comment>
<sequence>MLNECALGIDLGGTNIKAGLVGMDGTLLHRMLAPTGADAGGEAIYAKLLQTVRSLKAEADKQGLAIRGIGIGTAGQVDQRRQKVASATSNLPGWADIPLTERMACDTGLPVRIDNDVNVLAAGEAWLGAGRPWDSFLCVTLGTGIGGCFVSDKRPYYGKHGYAGEFGHHVIQAGGAPCNCGRSGCWEQYASVTALRRTLDRVFGVDSGITPEVLFERARAGIPEALRIVDDYAEHVAAGLINLIHLFDPDGIVIGGAITAQGEFLLGRIRRLTGAGTLAAYAEDPVPVEPALLGDNAGIIGAARIAAEATQAL</sequence>
<dbReference type="AlphaFoldDB" id="A0A0D5NH73"/>
<accession>A0A0D5NH73</accession>
<dbReference type="PANTHER" id="PTHR18964:SF149">
    <property type="entry name" value="BIFUNCTIONAL UDP-N-ACETYLGLUCOSAMINE 2-EPIMERASE_N-ACETYLMANNOSAMINE KINASE"/>
    <property type="match status" value="1"/>
</dbReference>
<dbReference type="Proteomes" id="UP000032633">
    <property type="component" value="Chromosome"/>
</dbReference>
<dbReference type="OrthoDB" id="9795247at2"/>
<dbReference type="HOGENOM" id="CLU_036604_0_2_9"/>
<evidence type="ECO:0000313" key="2">
    <source>
        <dbReference type="EMBL" id="AJY74729.1"/>
    </source>
</evidence>
<dbReference type="RefSeq" id="WP_045670162.1">
    <property type="nucleotide sequence ID" value="NZ_CP011058.1"/>
</dbReference>
<dbReference type="PRINTS" id="PR00475">
    <property type="entry name" value="HEXOKINASE"/>
</dbReference>
<reference evidence="3" key="2">
    <citation type="submission" date="2015-03" db="EMBL/GenBank/DDBJ databases">
        <title>Genome sequence of Paenibacillus beijingensis strain DSM 24997T.</title>
        <authorList>
            <person name="Kwak Y."/>
            <person name="Shin J.-H."/>
        </authorList>
    </citation>
    <scope>NUCLEOTIDE SEQUENCE [LARGE SCALE GENOMIC DNA]</scope>
    <source>
        <strain evidence="3">DSM 24997</strain>
    </source>
</reference>
<dbReference type="Pfam" id="PF00480">
    <property type="entry name" value="ROK"/>
    <property type="match status" value="1"/>
</dbReference>
<evidence type="ECO:0008006" key="4">
    <source>
        <dbReference type="Google" id="ProtNLM"/>
    </source>
</evidence>